<evidence type="ECO:0000313" key="2">
    <source>
        <dbReference type="EMBL" id="MPC08249.1"/>
    </source>
</evidence>
<gene>
    <name evidence="2" type="ORF">E2C01_000827</name>
</gene>
<evidence type="ECO:0000256" key="1">
    <source>
        <dbReference type="SAM" id="MobiDB-lite"/>
    </source>
</evidence>
<evidence type="ECO:0000313" key="3">
    <source>
        <dbReference type="Proteomes" id="UP000324222"/>
    </source>
</evidence>
<keyword evidence="3" id="KW-1185">Reference proteome</keyword>
<protein>
    <submittedName>
        <fullName evidence="2">Uncharacterized protein</fullName>
    </submittedName>
</protein>
<dbReference type="Proteomes" id="UP000324222">
    <property type="component" value="Unassembled WGS sequence"/>
</dbReference>
<accession>A0A5B7CFC7</accession>
<sequence length="132" mass="14303">MMPGEGREGVTLSPAPRDRGHGKTRRWFLRVRSLAASIKSTQTNFPVTFSIWNENQITMNSLYVNYLSPPREESHGEPALEVDVSAGSRSRGGNRGVGLAGQAAAGLGRGRSVARFRKAVKFSFVARLGLCA</sequence>
<comment type="caution">
    <text evidence="2">The sequence shown here is derived from an EMBL/GenBank/DDBJ whole genome shotgun (WGS) entry which is preliminary data.</text>
</comment>
<reference evidence="2 3" key="1">
    <citation type="submission" date="2019-05" db="EMBL/GenBank/DDBJ databases">
        <title>Another draft genome of Portunus trituberculatus and its Hox gene families provides insights of decapod evolution.</title>
        <authorList>
            <person name="Jeong J.-H."/>
            <person name="Song I."/>
            <person name="Kim S."/>
            <person name="Choi T."/>
            <person name="Kim D."/>
            <person name="Ryu S."/>
            <person name="Kim W."/>
        </authorList>
    </citation>
    <scope>NUCLEOTIDE SEQUENCE [LARGE SCALE GENOMIC DNA]</scope>
    <source>
        <tissue evidence="2">Muscle</tissue>
    </source>
</reference>
<organism evidence="2 3">
    <name type="scientific">Portunus trituberculatus</name>
    <name type="common">Swimming crab</name>
    <name type="synonym">Neptunus trituberculatus</name>
    <dbReference type="NCBI Taxonomy" id="210409"/>
    <lineage>
        <taxon>Eukaryota</taxon>
        <taxon>Metazoa</taxon>
        <taxon>Ecdysozoa</taxon>
        <taxon>Arthropoda</taxon>
        <taxon>Crustacea</taxon>
        <taxon>Multicrustacea</taxon>
        <taxon>Malacostraca</taxon>
        <taxon>Eumalacostraca</taxon>
        <taxon>Eucarida</taxon>
        <taxon>Decapoda</taxon>
        <taxon>Pleocyemata</taxon>
        <taxon>Brachyura</taxon>
        <taxon>Eubrachyura</taxon>
        <taxon>Portunoidea</taxon>
        <taxon>Portunidae</taxon>
        <taxon>Portuninae</taxon>
        <taxon>Portunus</taxon>
    </lineage>
</organism>
<feature type="region of interest" description="Disordered" evidence="1">
    <location>
        <begin position="1"/>
        <end position="23"/>
    </location>
</feature>
<dbReference type="EMBL" id="VSRR010000023">
    <property type="protein sequence ID" value="MPC08249.1"/>
    <property type="molecule type" value="Genomic_DNA"/>
</dbReference>
<dbReference type="AlphaFoldDB" id="A0A5B7CFC7"/>
<proteinExistence type="predicted"/>
<name>A0A5B7CFC7_PORTR</name>